<feature type="region of interest" description="Disordered" evidence="1">
    <location>
        <begin position="53"/>
        <end position="78"/>
    </location>
</feature>
<evidence type="ECO:0000313" key="3">
    <source>
        <dbReference type="EMBL" id="MCG2575413.1"/>
    </source>
</evidence>
<protein>
    <submittedName>
        <fullName evidence="3">Uncharacterized protein</fullName>
    </submittedName>
</protein>
<reference evidence="3" key="1">
    <citation type="submission" date="2022-01" db="EMBL/GenBank/DDBJ databases">
        <authorList>
            <person name="Jo J.-H."/>
            <person name="Im W.-T."/>
        </authorList>
    </citation>
    <scope>NUCLEOTIDE SEQUENCE</scope>
    <source>
        <strain evidence="3">XY25</strain>
    </source>
</reference>
<keyword evidence="4" id="KW-1185">Reference proteome</keyword>
<sequence>MSDSRTQIIGSLSIAANVIYKLTVLLALLWIGYGLQDVANALYAAPNDACAVDSSGDGAEQEQDGQPQIMKPLLRGAT</sequence>
<dbReference type="Proteomes" id="UP001165384">
    <property type="component" value="Unassembled WGS sequence"/>
</dbReference>
<name>A0ABS9JWW9_9RHOO</name>
<keyword evidence="2" id="KW-0812">Transmembrane</keyword>
<keyword evidence="2" id="KW-0472">Membrane</keyword>
<evidence type="ECO:0000256" key="2">
    <source>
        <dbReference type="SAM" id="Phobius"/>
    </source>
</evidence>
<gene>
    <name evidence="3" type="ORF">LZ012_00220</name>
</gene>
<dbReference type="EMBL" id="JAKLTN010000001">
    <property type="protein sequence ID" value="MCG2575413.1"/>
    <property type="molecule type" value="Genomic_DNA"/>
</dbReference>
<organism evidence="3 4">
    <name type="scientific">Dechloromonas hankyongensis</name>
    <dbReference type="NCBI Taxonomy" id="2908002"/>
    <lineage>
        <taxon>Bacteria</taxon>
        <taxon>Pseudomonadati</taxon>
        <taxon>Pseudomonadota</taxon>
        <taxon>Betaproteobacteria</taxon>
        <taxon>Rhodocyclales</taxon>
        <taxon>Azonexaceae</taxon>
        <taxon>Dechloromonas</taxon>
    </lineage>
</organism>
<dbReference type="RefSeq" id="WP_275706312.1">
    <property type="nucleotide sequence ID" value="NZ_JAKLTN010000001.1"/>
</dbReference>
<accession>A0ABS9JWW9</accession>
<evidence type="ECO:0000256" key="1">
    <source>
        <dbReference type="SAM" id="MobiDB-lite"/>
    </source>
</evidence>
<proteinExistence type="predicted"/>
<keyword evidence="2" id="KW-1133">Transmembrane helix</keyword>
<comment type="caution">
    <text evidence="3">The sequence shown here is derived from an EMBL/GenBank/DDBJ whole genome shotgun (WGS) entry which is preliminary data.</text>
</comment>
<evidence type="ECO:0000313" key="4">
    <source>
        <dbReference type="Proteomes" id="UP001165384"/>
    </source>
</evidence>
<feature type="transmembrane region" description="Helical" evidence="2">
    <location>
        <begin position="12"/>
        <end position="33"/>
    </location>
</feature>